<dbReference type="Proteomes" id="UP000702964">
    <property type="component" value="Unassembled WGS sequence"/>
</dbReference>
<feature type="region of interest" description="Disordered" evidence="1">
    <location>
        <begin position="26"/>
        <end position="64"/>
    </location>
</feature>
<dbReference type="Gene3D" id="2.30.30.1210">
    <property type="entry name" value="Domain of unknown function DUF1541"/>
    <property type="match status" value="1"/>
</dbReference>
<evidence type="ECO:0000256" key="2">
    <source>
        <dbReference type="SAM" id="SignalP"/>
    </source>
</evidence>
<dbReference type="AlphaFoldDB" id="A0A8J4ST96"/>
<protein>
    <recommendedName>
        <fullName evidence="3">DUF1541 domain-containing protein</fullName>
    </recommendedName>
</protein>
<dbReference type="Pfam" id="PF07563">
    <property type="entry name" value="DUF1541"/>
    <property type="match status" value="2"/>
</dbReference>
<organism evidence="4 5">
    <name type="scientific">Phytophthora kernoviae 00238/432</name>
    <dbReference type="NCBI Taxonomy" id="1284355"/>
    <lineage>
        <taxon>Eukaryota</taxon>
        <taxon>Sar</taxon>
        <taxon>Stramenopiles</taxon>
        <taxon>Oomycota</taxon>
        <taxon>Peronosporomycetes</taxon>
        <taxon>Peronosporales</taxon>
        <taxon>Peronosporaceae</taxon>
        <taxon>Phytophthora</taxon>
    </lineage>
</organism>
<proteinExistence type="predicted"/>
<keyword evidence="2" id="KW-0732">Signal</keyword>
<sequence>VKAVKKSLVLLSLAVILVLSACGNKENSNNSNTATESEHSNMGEMDHSGSGEVPEGIKDAENPTYKVGDEVVIQADHMEGMNGAKATVVGAYDTVAYTVTFTPTTGGDPIPDHKWVIQEEIKDAGSEPLKEGDKVTLEADHMEGMMGAEATIDSAERTTVYMVDYTPATGGNPVKNHQWLVESELSTK</sequence>
<feature type="chain" id="PRO_5035267133" description="DUF1541 domain-containing protein" evidence="2">
    <location>
        <begin position="24"/>
        <end position="188"/>
    </location>
</feature>
<comment type="caution">
    <text evidence="4">The sequence shown here is derived from an EMBL/GenBank/DDBJ whole genome shotgun (WGS) entry which is preliminary data.</text>
</comment>
<name>A0A8J4ST96_9STRA</name>
<dbReference type="EMBL" id="AOFI03000011">
    <property type="protein sequence ID" value="KAF4324915.1"/>
    <property type="molecule type" value="Genomic_DNA"/>
</dbReference>
<feature type="non-terminal residue" evidence="4">
    <location>
        <position position="1"/>
    </location>
</feature>
<feature type="domain" description="DUF1541" evidence="3">
    <location>
        <begin position="67"/>
        <end position="118"/>
    </location>
</feature>
<evidence type="ECO:0000313" key="4">
    <source>
        <dbReference type="EMBL" id="KAF4324915.1"/>
    </source>
</evidence>
<evidence type="ECO:0000313" key="5">
    <source>
        <dbReference type="Proteomes" id="UP000702964"/>
    </source>
</evidence>
<feature type="signal peptide" evidence="2">
    <location>
        <begin position="1"/>
        <end position="23"/>
    </location>
</feature>
<gene>
    <name evidence="4" type="ORF">G195_001744</name>
</gene>
<reference evidence="4" key="2">
    <citation type="submission" date="2020-02" db="EMBL/GenBank/DDBJ databases">
        <authorList>
            <person name="Studholme D.J."/>
        </authorList>
    </citation>
    <scope>NUCLEOTIDE SEQUENCE</scope>
    <source>
        <strain evidence="4">00238/432</strain>
    </source>
</reference>
<evidence type="ECO:0000259" key="3">
    <source>
        <dbReference type="Pfam" id="PF07563"/>
    </source>
</evidence>
<feature type="compositionally biased region" description="Low complexity" evidence="1">
    <location>
        <begin position="26"/>
        <end position="35"/>
    </location>
</feature>
<accession>A0A8J4ST96</accession>
<feature type="domain" description="DUF1541" evidence="3">
    <location>
        <begin position="132"/>
        <end position="182"/>
    </location>
</feature>
<dbReference type="InterPro" id="IPR011438">
    <property type="entry name" value="DUF1541"/>
</dbReference>
<feature type="compositionally biased region" description="Basic and acidic residues" evidence="1">
    <location>
        <begin position="36"/>
        <end position="61"/>
    </location>
</feature>
<reference evidence="4" key="1">
    <citation type="journal article" date="2015" name="Genom Data">
        <title>Draft genome sequences of Phytophthora kernoviae and Phytophthora ramorum lineage EU2 from Scotland.</title>
        <authorList>
            <person name="Sambles C."/>
            <person name="Schlenzig A."/>
            <person name="O'Neill P."/>
            <person name="Grant M."/>
            <person name="Studholme D.J."/>
        </authorList>
    </citation>
    <scope>NUCLEOTIDE SEQUENCE</scope>
    <source>
        <strain evidence="4">00238/432</strain>
    </source>
</reference>
<evidence type="ECO:0000256" key="1">
    <source>
        <dbReference type="SAM" id="MobiDB-lite"/>
    </source>
</evidence>